<keyword evidence="2" id="KW-0328">Glycosyltransferase</keyword>
<keyword evidence="3" id="KW-0808">Transferase</keyword>
<dbReference type="InterPro" id="IPR039528">
    <property type="entry name" value="DPM1-like"/>
</dbReference>
<accession>A0ABN1RZY4</accession>
<feature type="region of interest" description="Disordered" evidence="4">
    <location>
        <begin position="1"/>
        <end position="48"/>
    </location>
</feature>
<evidence type="ECO:0000256" key="1">
    <source>
        <dbReference type="ARBA" id="ARBA00006739"/>
    </source>
</evidence>
<comment type="similarity">
    <text evidence="1">Belongs to the glycosyltransferase 2 family.</text>
</comment>
<keyword evidence="7" id="KW-1185">Reference proteome</keyword>
<reference evidence="7" key="1">
    <citation type="journal article" date="2019" name="Int. J. Syst. Evol. Microbiol.">
        <title>The Global Catalogue of Microorganisms (GCM) 10K type strain sequencing project: providing services to taxonomists for standard genome sequencing and annotation.</title>
        <authorList>
            <consortium name="The Broad Institute Genomics Platform"/>
            <consortium name="The Broad Institute Genome Sequencing Center for Infectious Disease"/>
            <person name="Wu L."/>
            <person name="Ma J."/>
        </authorList>
    </citation>
    <scope>NUCLEOTIDE SEQUENCE [LARGE SCALE GENOMIC DNA]</scope>
    <source>
        <strain evidence="7">JCM 11445</strain>
    </source>
</reference>
<comment type="caution">
    <text evidence="6">The sequence shown here is derived from an EMBL/GenBank/DDBJ whole genome shotgun (WGS) entry which is preliminary data.</text>
</comment>
<dbReference type="InterPro" id="IPR029044">
    <property type="entry name" value="Nucleotide-diphossugar_trans"/>
</dbReference>
<evidence type="ECO:0000256" key="4">
    <source>
        <dbReference type="SAM" id="MobiDB-lite"/>
    </source>
</evidence>
<dbReference type="Gene3D" id="3.90.550.10">
    <property type="entry name" value="Spore Coat Polysaccharide Biosynthesis Protein SpsA, Chain A"/>
    <property type="match status" value="1"/>
</dbReference>
<evidence type="ECO:0000313" key="6">
    <source>
        <dbReference type="EMBL" id="GAA0968886.1"/>
    </source>
</evidence>
<dbReference type="InterPro" id="IPR001173">
    <property type="entry name" value="Glyco_trans_2-like"/>
</dbReference>
<dbReference type="PANTHER" id="PTHR43398:SF1">
    <property type="entry name" value="DOLICHOL-PHOSPHATE MANNOSYLTRANSFERASE SUBUNIT 1"/>
    <property type="match status" value="1"/>
</dbReference>
<organism evidence="6 7">
    <name type="scientific">Streptomyces rhizosphaericus</name>
    <dbReference type="NCBI Taxonomy" id="114699"/>
    <lineage>
        <taxon>Bacteria</taxon>
        <taxon>Bacillati</taxon>
        <taxon>Actinomycetota</taxon>
        <taxon>Actinomycetes</taxon>
        <taxon>Kitasatosporales</taxon>
        <taxon>Streptomycetaceae</taxon>
        <taxon>Streptomyces</taxon>
        <taxon>Streptomyces violaceusniger group</taxon>
    </lineage>
</organism>
<protein>
    <submittedName>
        <fullName evidence="6">Polyprenol monophosphomannose synthase</fullName>
    </submittedName>
</protein>
<feature type="compositionally biased region" description="Basic and acidic residues" evidence="4">
    <location>
        <begin position="29"/>
        <end position="43"/>
    </location>
</feature>
<evidence type="ECO:0000313" key="7">
    <source>
        <dbReference type="Proteomes" id="UP001500033"/>
    </source>
</evidence>
<gene>
    <name evidence="6" type="ORF">GCM10009576_005840</name>
</gene>
<name>A0ABN1RZY4_9ACTN</name>
<evidence type="ECO:0000256" key="2">
    <source>
        <dbReference type="ARBA" id="ARBA00022676"/>
    </source>
</evidence>
<dbReference type="EMBL" id="BAAAIE010000002">
    <property type="protein sequence ID" value="GAA0968886.1"/>
    <property type="molecule type" value="Genomic_DNA"/>
</dbReference>
<dbReference type="SUPFAM" id="SSF53448">
    <property type="entry name" value="Nucleotide-diphospho-sugar transferases"/>
    <property type="match status" value="1"/>
</dbReference>
<sequence length="298" mass="32703">MSDAREAEEPGTKADEPSAKAGEAGAEAEEPRRSNESQDDGGRRKYGPLGTTLVIIPTYNEAENIKPIVARVRESVPDAHILVADDNSPDGTGKVADELAAEDDHVKVLHRKGKEGLGAAYLAGFRWGIEHGYGVLVEMDADGSHQPEELPRLLTALKGADLVIGSRWVPGGRIVNWPKSREFISRGGSTYSRLLLDVPIRDMTAGYRAFRKETLEGIGMDEVASQGYCFQIDLAWRAIKAGFHVIEVPVTFIERERGESKMSRDIVTEAAWRVMSWGVGSRVNKVLGRKDSKDSKDF</sequence>
<feature type="compositionally biased region" description="Basic and acidic residues" evidence="4">
    <location>
        <begin position="1"/>
        <end position="18"/>
    </location>
</feature>
<proteinExistence type="inferred from homology"/>
<dbReference type="Proteomes" id="UP001500033">
    <property type="component" value="Unassembled WGS sequence"/>
</dbReference>
<dbReference type="CDD" id="cd06442">
    <property type="entry name" value="DPM1_like"/>
    <property type="match status" value="1"/>
</dbReference>
<feature type="domain" description="Glycosyltransferase 2-like" evidence="5">
    <location>
        <begin position="54"/>
        <end position="217"/>
    </location>
</feature>
<dbReference type="Pfam" id="PF00535">
    <property type="entry name" value="Glycos_transf_2"/>
    <property type="match status" value="1"/>
</dbReference>
<dbReference type="PANTHER" id="PTHR43398">
    <property type="entry name" value="DOLICHOL-PHOSPHATE MANNOSYLTRANSFERASE SUBUNIT 1"/>
    <property type="match status" value="1"/>
</dbReference>
<evidence type="ECO:0000259" key="5">
    <source>
        <dbReference type="Pfam" id="PF00535"/>
    </source>
</evidence>
<evidence type="ECO:0000256" key="3">
    <source>
        <dbReference type="ARBA" id="ARBA00022679"/>
    </source>
</evidence>